<dbReference type="InterPro" id="IPR019242">
    <property type="entry name" value="DUF2198"/>
</dbReference>
<evidence type="ECO:0000256" key="1">
    <source>
        <dbReference type="SAM" id="Phobius"/>
    </source>
</evidence>
<dbReference type="Pfam" id="PF09964">
    <property type="entry name" value="DUF2198"/>
    <property type="match status" value="1"/>
</dbReference>
<feature type="transmembrane region" description="Helical" evidence="1">
    <location>
        <begin position="6"/>
        <end position="25"/>
    </location>
</feature>
<keyword evidence="1" id="KW-0812">Transmembrane</keyword>
<dbReference type="EMBL" id="JBHSEF010000008">
    <property type="protein sequence ID" value="MFC4353609.1"/>
    <property type="molecule type" value="Genomic_DNA"/>
</dbReference>
<reference evidence="3" key="1">
    <citation type="journal article" date="2019" name="Int. J. Syst. Evol. Microbiol.">
        <title>The Global Catalogue of Microorganisms (GCM) 10K type strain sequencing project: providing services to taxonomists for standard genome sequencing and annotation.</title>
        <authorList>
            <consortium name="The Broad Institute Genomics Platform"/>
            <consortium name="The Broad Institute Genome Sequencing Center for Infectious Disease"/>
            <person name="Wu L."/>
            <person name="Ma J."/>
        </authorList>
    </citation>
    <scope>NUCLEOTIDE SEQUENCE [LARGE SCALE GENOMIC DNA]</scope>
    <source>
        <strain evidence="3">CCUG 50353</strain>
    </source>
</reference>
<comment type="caution">
    <text evidence="2">The sequence shown here is derived from an EMBL/GenBank/DDBJ whole genome shotgun (WGS) entry which is preliminary data.</text>
</comment>
<evidence type="ECO:0000313" key="2">
    <source>
        <dbReference type="EMBL" id="MFC4353609.1"/>
    </source>
</evidence>
<feature type="transmembrane region" description="Helical" evidence="1">
    <location>
        <begin position="54"/>
        <end position="71"/>
    </location>
</feature>
<dbReference type="Proteomes" id="UP001595733">
    <property type="component" value="Unassembled WGS sequence"/>
</dbReference>
<gene>
    <name evidence="2" type="ORF">ACFO0S_00850</name>
</gene>
<proteinExistence type="predicted"/>
<name>A0ABV8UR71_9BACL</name>
<protein>
    <submittedName>
        <fullName evidence="2">CsbA family protein</fullName>
    </submittedName>
</protein>
<feature type="transmembrane region" description="Helical" evidence="1">
    <location>
        <begin position="32"/>
        <end position="48"/>
    </location>
</feature>
<sequence length="87" mass="9709">MNGISEGTQLILAIFVPGLLVVLFTRITFNKWVALVITIALFTASVIAGYTREWIHYVLDAASMTIGFWYATRMGPPKEKKDETTLS</sequence>
<keyword evidence="3" id="KW-1185">Reference proteome</keyword>
<dbReference type="RefSeq" id="WP_378139166.1">
    <property type="nucleotide sequence ID" value="NZ_JBHSEF010000008.1"/>
</dbReference>
<keyword evidence="1" id="KW-1133">Transmembrane helix</keyword>
<accession>A0ABV8UR71</accession>
<evidence type="ECO:0000313" key="3">
    <source>
        <dbReference type="Proteomes" id="UP001595733"/>
    </source>
</evidence>
<organism evidence="2 3">
    <name type="scientific">Chryseomicrobium palamuruense</name>
    <dbReference type="NCBI Taxonomy" id="682973"/>
    <lineage>
        <taxon>Bacteria</taxon>
        <taxon>Bacillati</taxon>
        <taxon>Bacillota</taxon>
        <taxon>Bacilli</taxon>
        <taxon>Bacillales</taxon>
        <taxon>Caryophanaceae</taxon>
        <taxon>Chryseomicrobium</taxon>
    </lineage>
</organism>
<keyword evidence="1" id="KW-0472">Membrane</keyword>